<protein>
    <submittedName>
        <fullName evidence="2">Uncharacterized protein</fullName>
    </submittedName>
</protein>
<name>A0ABQ4QZW1_9HYPH</name>
<sequence>MRNAVILIAFVLMGADVASAAERWTIRAGTGGEVLASVENRAGSSFGIACTQGSPRKSLSLQYETEMGALSGKEPFLVVVAAEEFRFVLDGPSGTAEIEGAEEEAQLKRLAKRLVTTSEKAFVVRLPSKSASEVFPTAGARAAIGTNGQGLLKGCPR</sequence>
<organism evidence="2 3">
    <name type="scientific">Methylobacterium crusticola</name>
    <dbReference type="NCBI Taxonomy" id="1697972"/>
    <lineage>
        <taxon>Bacteria</taxon>
        <taxon>Pseudomonadati</taxon>
        <taxon>Pseudomonadota</taxon>
        <taxon>Alphaproteobacteria</taxon>
        <taxon>Hyphomicrobiales</taxon>
        <taxon>Methylobacteriaceae</taxon>
        <taxon>Methylobacterium</taxon>
    </lineage>
</organism>
<reference evidence="2" key="2">
    <citation type="submission" date="2021-08" db="EMBL/GenBank/DDBJ databases">
        <authorList>
            <person name="Tani A."/>
            <person name="Ola A."/>
            <person name="Ogura Y."/>
            <person name="Katsura K."/>
            <person name="Hayashi T."/>
        </authorList>
    </citation>
    <scope>NUCLEOTIDE SEQUENCE</scope>
    <source>
        <strain evidence="2">KCTC 52305</strain>
    </source>
</reference>
<feature type="chain" id="PRO_5047164762" evidence="1">
    <location>
        <begin position="21"/>
        <end position="157"/>
    </location>
</feature>
<evidence type="ECO:0000313" key="2">
    <source>
        <dbReference type="EMBL" id="GJD50808.1"/>
    </source>
</evidence>
<gene>
    <name evidence="2" type="ORF">OPKNFCMD_3554</name>
</gene>
<dbReference type="EMBL" id="BPQH01000010">
    <property type="protein sequence ID" value="GJD50808.1"/>
    <property type="molecule type" value="Genomic_DNA"/>
</dbReference>
<dbReference type="Proteomes" id="UP001055167">
    <property type="component" value="Unassembled WGS sequence"/>
</dbReference>
<accession>A0ABQ4QZW1</accession>
<comment type="caution">
    <text evidence="2">The sequence shown here is derived from an EMBL/GenBank/DDBJ whole genome shotgun (WGS) entry which is preliminary data.</text>
</comment>
<keyword evidence="1" id="KW-0732">Signal</keyword>
<keyword evidence="3" id="KW-1185">Reference proteome</keyword>
<feature type="signal peptide" evidence="1">
    <location>
        <begin position="1"/>
        <end position="20"/>
    </location>
</feature>
<proteinExistence type="predicted"/>
<evidence type="ECO:0000313" key="3">
    <source>
        <dbReference type="Proteomes" id="UP001055167"/>
    </source>
</evidence>
<reference evidence="2" key="1">
    <citation type="journal article" date="2021" name="Front. Microbiol.">
        <title>Comprehensive Comparative Genomics and Phenotyping of Methylobacterium Species.</title>
        <authorList>
            <person name="Alessa O."/>
            <person name="Ogura Y."/>
            <person name="Fujitani Y."/>
            <person name="Takami H."/>
            <person name="Hayashi T."/>
            <person name="Sahin N."/>
            <person name="Tani A."/>
        </authorList>
    </citation>
    <scope>NUCLEOTIDE SEQUENCE</scope>
    <source>
        <strain evidence="2">KCTC 52305</strain>
    </source>
</reference>
<evidence type="ECO:0000256" key="1">
    <source>
        <dbReference type="SAM" id="SignalP"/>
    </source>
</evidence>